<evidence type="ECO:0000313" key="4">
    <source>
        <dbReference type="Proteomes" id="UP000065220"/>
    </source>
</evidence>
<evidence type="ECO:0000256" key="2">
    <source>
        <dbReference type="SAM" id="Phobius"/>
    </source>
</evidence>
<name>A0A0X8JDT0_ACTRD</name>
<feature type="transmembrane region" description="Helical" evidence="2">
    <location>
        <begin position="12"/>
        <end position="33"/>
    </location>
</feature>
<dbReference type="EMBL" id="CP014228">
    <property type="protein sequence ID" value="AMD86744.1"/>
    <property type="molecule type" value="Genomic_DNA"/>
</dbReference>
<feature type="compositionally biased region" description="Acidic residues" evidence="1">
    <location>
        <begin position="254"/>
        <end position="269"/>
    </location>
</feature>
<dbReference type="RefSeq" id="WP_067940716.1">
    <property type="nucleotide sequence ID" value="NZ_CP014228.1"/>
</dbReference>
<dbReference type="AlphaFoldDB" id="A0A0X8JDT0"/>
<keyword evidence="4" id="KW-1185">Reference proteome</keyword>
<gene>
    <name evidence="3" type="ORF">AXF14_02920</name>
</gene>
<dbReference type="KEGG" id="ard:AXF14_02920"/>
<dbReference type="Proteomes" id="UP000065220">
    <property type="component" value="Chromosome"/>
</dbReference>
<evidence type="ECO:0000256" key="1">
    <source>
        <dbReference type="SAM" id="MobiDB-lite"/>
    </source>
</evidence>
<accession>A0A0X8JDT0</accession>
<sequence>MNPPQIGSAIRHHLVGFLAIVVILALAGVGMALRIQPSATVEAQLVMQPGLAGSTSEESSSGATSSSADKPPSQQEAALAAATKGSAATSNSYQLATYAMAAMPTLVELTTSPAVMDEAAKTTGDDSDSLAKAVTASNPTGTLLLSIKATAPTKKEAVARVDATVDALQGKLASGELLGVGGTVLNPAVTTPATTDTATMSRTGAKGDVIVAAAVGLMLAVLYAMWAERREGKRAVGHGRRAQTSTEVKAEPETGPEAEPETEPAAEES</sequence>
<feature type="region of interest" description="Disordered" evidence="1">
    <location>
        <begin position="232"/>
        <end position="269"/>
    </location>
</feature>
<organism evidence="3 4">
    <name type="scientific">Actinomyces radicidentis</name>
    <dbReference type="NCBI Taxonomy" id="111015"/>
    <lineage>
        <taxon>Bacteria</taxon>
        <taxon>Bacillati</taxon>
        <taxon>Actinomycetota</taxon>
        <taxon>Actinomycetes</taxon>
        <taxon>Actinomycetales</taxon>
        <taxon>Actinomycetaceae</taxon>
        <taxon>Actinomyces</taxon>
    </lineage>
</organism>
<evidence type="ECO:0000313" key="3">
    <source>
        <dbReference type="EMBL" id="AMD86744.1"/>
    </source>
</evidence>
<dbReference type="STRING" id="111015.AXF14_02920"/>
<protein>
    <recommendedName>
        <fullName evidence="5">Capsular polysaccharide biosynthesis protein</fullName>
    </recommendedName>
</protein>
<feature type="compositionally biased region" description="Low complexity" evidence="1">
    <location>
        <begin position="52"/>
        <end position="67"/>
    </location>
</feature>
<reference evidence="4" key="1">
    <citation type="submission" date="2016-02" db="EMBL/GenBank/DDBJ databases">
        <authorList>
            <person name="Holder M.E."/>
            <person name="Ajami N.J."/>
            <person name="Petrosino J.F."/>
        </authorList>
    </citation>
    <scope>NUCLEOTIDE SEQUENCE [LARGE SCALE GENOMIC DNA]</scope>
    <source>
        <strain evidence="4">CCUG 36733</strain>
    </source>
</reference>
<feature type="transmembrane region" description="Helical" evidence="2">
    <location>
        <begin position="209"/>
        <end position="226"/>
    </location>
</feature>
<keyword evidence="2" id="KW-0812">Transmembrane</keyword>
<keyword evidence="2" id="KW-0472">Membrane</keyword>
<evidence type="ECO:0008006" key="5">
    <source>
        <dbReference type="Google" id="ProtNLM"/>
    </source>
</evidence>
<proteinExistence type="predicted"/>
<feature type="region of interest" description="Disordered" evidence="1">
    <location>
        <begin position="52"/>
        <end position="74"/>
    </location>
</feature>
<keyword evidence="2" id="KW-1133">Transmembrane helix</keyword>
<dbReference type="OrthoDB" id="3261141at2"/>